<organism evidence="2 3">
    <name type="scientific">Paracoccus aminovorans</name>
    <dbReference type="NCBI Taxonomy" id="34004"/>
    <lineage>
        <taxon>Bacteria</taxon>
        <taxon>Pseudomonadati</taxon>
        <taxon>Pseudomonadota</taxon>
        <taxon>Alphaproteobacteria</taxon>
        <taxon>Rhodobacterales</taxon>
        <taxon>Paracoccaceae</taxon>
        <taxon>Paracoccus</taxon>
    </lineage>
</organism>
<dbReference type="AlphaFoldDB" id="A0A1I2ZLJ5"/>
<evidence type="ECO:0000313" key="2">
    <source>
        <dbReference type="EMBL" id="SFH38698.1"/>
    </source>
</evidence>
<reference evidence="2 3" key="1">
    <citation type="submission" date="2016-10" db="EMBL/GenBank/DDBJ databases">
        <authorList>
            <person name="de Groot N.N."/>
        </authorList>
    </citation>
    <scope>NUCLEOTIDE SEQUENCE [LARGE SCALE GENOMIC DNA]</scope>
    <source>
        <strain evidence="2 3">DSM 8537</strain>
    </source>
</reference>
<accession>A0A1I2ZLJ5</accession>
<sequence>MDNLVRTMSDNWWVLLLRGIAAVAFGLIALAMPGLTLLVLLITFGVYAVFDGILAIVTGFRRKAQDEQWWAWALDGLLSVLIGLMALFWPAATAVAFVLWMAAWAIVAGIFRIIAAIRLRREIEGEWALGLSGLLLALWGILLVLLPAAGLLGFAWMIGTLAVLIGIVLIVLAFRLRGLKTA</sequence>
<dbReference type="Proteomes" id="UP000183635">
    <property type="component" value="Unassembled WGS sequence"/>
</dbReference>
<dbReference type="InterPro" id="IPR052712">
    <property type="entry name" value="Acid_resist_chaperone_HdeD"/>
</dbReference>
<keyword evidence="1" id="KW-1133">Transmembrane helix</keyword>
<dbReference type="Pfam" id="PF03729">
    <property type="entry name" value="DUF308"/>
    <property type="match status" value="2"/>
</dbReference>
<feature type="transmembrane region" description="Helical" evidence="1">
    <location>
        <begin position="12"/>
        <end position="31"/>
    </location>
</feature>
<keyword evidence="3" id="KW-1185">Reference proteome</keyword>
<feature type="transmembrane region" description="Helical" evidence="1">
    <location>
        <begin position="69"/>
        <end position="89"/>
    </location>
</feature>
<name>A0A1I2ZLJ5_9RHOB</name>
<feature type="transmembrane region" description="Helical" evidence="1">
    <location>
        <begin position="37"/>
        <end position="57"/>
    </location>
</feature>
<dbReference type="RefSeq" id="WP_074966877.1">
    <property type="nucleotide sequence ID" value="NZ_CBCRYP010000009.1"/>
</dbReference>
<keyword evidence="1" id="KW-0812">Transmembrane</keyword>
<dbReference type="EMBL" id="FOPU01000009">
    <property type="protein sequence ID" value="SFH38698.1"/>
    <property type="molecule type" value="Genomic_DNA"/>
</dbReference>
<feature type="transmembrane region" description="Helical" evidence="1">
    <location>
        <begin position="127"/>
        <end position="148"/>
    </location>
</feature>
<dbReference type="InterPro" id="IPR005325">
    <property type="entry name" value="DUF308_memb"/>
</dbReference>
<feature type="transmembrane region" description="Helical" evidence="1">
    <location>
        <begin position="154"/>
        <end position="174"/>
    </location>
</feature>
<dbReference type="GO" id="GO:0005886">
    <property type="term" value="C:plasma membrane"/>
    <property type="evidence" value="ECO:0007669"/>
    <property type="project" value="TreeGrafter"/>
</dbReference>
<feature type="transmembrane region" description="Helical" evidence="1">
    <location>
        <begin position="95"/>
        <end position="115"/>
    </location>
</feature>
<dbReference type="STRING" id="34004.SAMN04488021_10967"/>
<evidence type="ECO:0000313" key="3">
    <source>
        <dbReference type="Proteomes" id="UP000183635"/>
    </source>
</evidence>
<keyword evidence="1" id="KW-0472">Membrane</keyword>
<evidence type="ECO:0000256" key="1">
    <source>
        <dbReference type="SAM" id="Phobius"/>
    </source>
</evidence>
<proteinExistence type="predicted"/>
<dbReference type="PANTHER" id="PTHR34989">
    <property type="entry name" value="PROTEIN HDED"/>
    <property type="match status" value="1"/>
</dbReference>
<protein>
    <submittedName>
        <fullName evidence="2">Uncharacterized membrane protein HdeD, DUF308 family</fullName>
    </submittedName>
</protein>
<dbReference type="PANTHER" id="PTHR34989:SF1">
    <property type="entry name" value="PROTEIN HDED"/>
    <property type="match status" value="1"/>
</dbReference>
<gene>
    <name evidence="2" type="ORF">SAMN04488021_10967</name>
</gene>
<dbReference type="OrthoDB" id="193343at2"/>